<dbReference type="Proteomes" id="UP001234178">
    <property type="component" value="Unassembled WGS sequence"/>
</dbReference>
<dbReference type="InterPro" id="IPR014710">
    <property type="entry name" value="RmlC-like_jellyroll"/>
</dbReference>
<feature type="transmembrane region" description="Helical" evidence="15">
    <location>
        <begin position="193"/>
        <end position="218"/>
    </location>
</feature>
<keyword evidence="9" id="KW-1015">Disulfide bond</keyword>
<keyword evidence="4 15" id="KW-0812">Transmembrane</keyword>
<sequence length="686" mass="78922">MFLLIVVFALNSAFHAWRHGWLVVNKLSIISLLFSVFYTFFSLYNPKFPSSLFLLLLRPHKAFDKKMTAPRTIINKLGMISDKCHQAAWQLKDPSNLAVTRILFGFLMAVDIHFERGFAEVDHRFGGFTQCHFPLFDFVKPLTFQWMCLVYLLMWLGACGIMVGYNFKLSCLSFIIPYWYILILDKTSWNNHSYLYGLLSILLLFSSANHYCSIDAWINPDIRNKPVPNWNYLLVKFQIFLLYFYAGVKKMDPEWLGGYSMKNLGSHWVFTPFKIFLTEETIEYYMVHIGGFVLDLTVGVWLLWPKSRPLALFFATSFHMMNAQLFTIGMFPYVCLATLPVFCDDDWPKRWIAKCPGLLRRCLPDATKIATNTTRENGGKYSAFKITLMGLYVVTQLVLPWSHSVTQGYNNWTNGLYGYSWDMMVHAWETMHVVVTVKDKTTGRLNYLDTEVFVRNDKWVGHADMVYQYAHCVKDRLEAVNMTDVAIYVDVWRSLNGRFQQRLIDPRVNLLEAEWSPFRPTPWLMPLLTELSAWRQKLTQLERTVFNWSDSSRVAFVADFPGLSMDNYVPEGVTNATIQVLEGQVELSIENGTQSYLLNANDTASLPSRVMHKITTTSTVPACYMYTFIGPATASESGNARRNNAKKETSHRDVSLMTPFAKSLALVGQSILNLVFGIPLVMHNSK</sequence>
<keyword evidence="6 15" id="KW-1133">Transmembrane helix</keyword>
<evidence type="ECO:0000256" key="11">
    <source>
        <dbReference type="ARBA" id="ARBA00030083"/>
    </source>
</evidence>
<dbReference type="PANTHER" id="PTHR12639">
    <property type="entry name" value="VITAMIN K-DEPENDENT GAMMA-CARBOXYLASE"/>
    <property type="match status" value="1"/>
</dbReference>
<feature type="domain" description="HTTM-like" evidence="16">
    <location>
        <begin position="93"/>
        <end position="347"/>
    </location>
</feature>
<dbReference type="EC" id="4.1.1.90" evidence="2"/>
<dbReference type="Pfam" id="PF22777">
    <property type="entry name" value="VKGC_lumenal_dom"/>
    <property type="match status" value="1"/>
</dbReference>
<evidence type="ECO:0000256" key="7">
    <source>
        <dbReference type="ARBA" id="ARBA00022990"/>
    </source>
</evidence>
<evidence type="ECO:0000256" key="8">
    <source>
        <dbReference type="ARBA" id="ARBA00023136"/>
    </source>
</evidence>
<keyword evidence="7" id="KW-0007">Acetylation</keyword>
<evidence type="ECO:0000313" key="17">
    <source>
        <dbReference type="EMBL" id="KAK4014790.1"/>
    </source>
</evidence>
<evidence type="ECO:0000256" key="5">
    <source>
        <dbReference type="ARBA" id="ARBA00022824"/>
    </source>
</evidence>
<accession>A0ABQ9ZPD5</accession>
<dbReference type="Pfam" id="PF05090">
    <property type="entry name" value="HTTM"/>
    <property type="match status" value="1"/>
</dbReference>
<comment type="subcellular location">
    <subcellularLocation>
        <location evidence="1">Endoplasmic reticulum membrane</location>
        <topology evidence="1">Multi-pass membrane protein</topology>
    </subcellularLocation>
</comment>
<feature type="transmembrane region" description="Helical" evidence="15">
    <location>
        <begin position="148"/>
        <end position="181"/>
    </location>
</feature>
<evidence type="ECO:0000256" key="15">
    <source>
        <dbReference type="SAM" id="Phobius"/>
    </source>
</evidence>
<feature type="transmembrane region" description="Helical" evidence="15">
    <location>
        <begin position="230"/>
        <end position="248"/>
    </location>
</feature>
<organism evidence="17 18">
    <name type="scientific">Daphnia magna</name>
    <dbReference type="NCBI Taxonomy" id="35525"/>
    <lineage>
        <taxon>Eukaryota</taxon>
        <taxon>Metazoa</taxon>
        <taxon>Ecdysozoa</taxon>
        <taxon>Arthropoda</taxon>
        <taxon>Crustacea</taxon>
        <taxon>Branchiopoda</taxon>
        <taxon>Diplostraca</taxon>
        <taxon>Cladocera</taxon>
        <taxon>Anomopoda</taxon>
        <taxon>Daphniidae</taxon>
        <taxon>Daphnia</taxon>
    </lineage>
</organism>
<dbReference type="InterPro" id="IPR053934">
    <property type="entry name" value="HTTM_dom"/>
</dbReference>
<feature type="transmembrane region" description="Helical" evidence="15">
    <location>
        <begin position="26"/>
        <end position="44"/>
    </location>
</feature>
<dbReference type="SUPFAM" id="SSF51182">
    <property type="entry name" value="RmlC-like cupins"/>
    <property type="match status" value="1"/>
</dbReference>
<dbReference type="SMART" id="SM00752">
    <property type="entry name" value="HTTM"/>
    <property type="match status" value="1"/>
</dbReference>
<keyword evidence="10" id="KW-0456">Lyase</keyword>
<keyword evidence="5" id="KW-0256">Endoplasmic reticulum</keyword>
<dbReference type="EMBL" id="JAOYFB010000004">
    <property type="protein sequence ID" value="KAK4014790.1"/>
    <property type="molecule type" value="Genomic_DNA"/>
</dbReference>
<evidence type="ECO:0000313" key="18">
    <source>
        <dbReference type="Proteomes" id="UP001234178"/>
    </source>
</evidence>
<evidence type="ECO:0000259" key="16">
    <source>
        <dbReference type="SMART" id="SM00752"/>
    </source>
</evidence>
<comment type="catalytic activity">
    <reaction evidence="14">
        <text>4-carboxy-L-glutamyl-[protein] + 2,3-epoxyphylloquinone + H2O + H(+) = phylloquinol + L-glutamyl-[protein] + CO2 + O2</text>
        <dbReference type="Rhea" id="RHEA:45140"/>
        <dbReference type="Rhea" id="RHEA-COMP:10208"/>
        <dbReference type="Rhea" id="RHEA-COMP:11094"/>
        <dbReference type="ChEBI" id="CHEBI:15377"/>
        <dbReference type="ChEBI" id="CHEBI:15378"/>
        <dbReference type="ChEBI" id="CHEBI:15379"/>
        <dbReference type="ChEBI" id="CHEBI:15759"/>
        <dbReference type="ChEBI" id="CHEBI:16526"/>
        <dbReference type="ChEBI" id="CHEBI:28433"/>
        <dbReference type="ChEBI" id="CHEBI:29973"/>
        <dbReference type="ChEBI" id="CHEBI:84990"/>
        <dbReference type="EC" id="4.1.1.90"/>
    </reaction>
    <physiologicalReaction direction="right-to-left" evidence="14">
        <dbReference type="Rhea" id="RHEA:45142"/>
    </physiologicalReaction>
</comment>
<reference evidence="17 18" key="1">
    <citation type="journal article" date="2023" name="Nucleic Acids Res.">
        <title>The hologenome of Daphnia magna reveals possible DNA methylation and microbiome-mediated evolution of the host genome.</title>
        <authorList>
            <person name="Chaturvedi A."/>
            <person name="Li X."/>
            <person name="Dhandapani V."/>
            <person name="Marshall H."/>
            <person name="Kissane S."/>
            <person name="Cuenca-Cambronero M."/>
            <person name="Asole G."/>
            <person name="Calvet F."/>
            <person name="Ruiz-Romero M."/>
            <person name="Marangio P."/>
            <person name="Guigo R."/>
            <person name="Rago D."/>
            <person name="Mirbahai L."/>
            <person name="Eastwood N."/>
            <person name="Colbourne J.K."/>
            <person name="Zhou J."/>
            <person name="Mallon E."/>
            <person name="Orsini L."/>
        </authorList>
    </citation>
    <scope>NUCLEOTIDE SEQUENCE [LARGE SCALE GENOMIC DNA]</scope>
    <source>
        <strain evidence="17">LRV0_1</strain>
    </source>
</reference>
<evidence type="ECO:0000256" key="4">
    <source>
        <dbReference type="ARBA" id="ARBA00022692"/>
    </source>
</evidence>
<dbReference type="InterPro" id="IPR007782">
    <property type="entry name" value="VKG_COase"/>
</dbReference>
<evidence type="ECO:0000256" key="13">
    <source>
        <dbReference type="ARBA" id="ARBA00032107"/>
    </source>
</evidence>
<keyword evidence="18" id="KW-1185">Reference proteome</keyword>
<comment type="caution">
    <text evidence="17">The sequence shown here is derived from an EMBL/GenBank/DDBJ whole genome shotgun (WGS) entry which is preliminary data.</text>
</comment>
<evidence type="ECO:0000256" key="10">
    <source>
        <dbReference type="ARBA" id="ARBA00023239"/>
    </source>
</evidence>
<evidence type="ECO:0000256" key="9">
    <source>
        <dbReference type="ARBA" id="ARBA00023157"/>
    </source>
</evidence>
<evidence type="ECO:0000256" key="6">
    <source>
        <dbReference type="ARBA" id="ARBA00022989"/>
    </source>
</evidence>
<dbReference type="InterPro" id="IPR011020">
    <property type="entry name" value="HTTM-like"/>
</dbReference>
<dbReference type="InterPro" id="IPR011051">
    <property type="entry name" value="RmlC_Cupin_sf"/>
</dbReference>
<evidence type="ECO:0000256" key="12">
    <source>
        <dbReference type="ARBA" id="ARBA00030249"/>
    </source>
</evidence>
<dbReference type="InterPro" id="IPR053935">
    <property type="entry name" value="VKGC_lumenal_dom"/>
</dbReference>
<keyword evidence="8 15" id="KW-0472">Membrane</keyword>
<feature type="transmembrane region" description="Helical" evidence="15">
    <location>
        <begin position="311"/>
        <end position="334"/>
    </location>
</feature>
<evidence type="ECO:0000256" key="1">
    <source>
        <dbReference type="ARBA" id="ARBA00004477"/>
    </source>
</evidence>
<evidence type="ECO:0000256" key="3">
    <source>
        <dbReference type="ARBA" id="ARBA00017054"/>
    </source>
</evidence>
<gene>
    <name evidence="17" type="ORF">OUZ56_027299</name>
</gene>
<evidence type="ECO:0000256" key="2">
    <source>
        <dbReference type="ARBA" id="ARBA00012248"/>
    </source>
</evidence>
<name>A0ABQ9ZPD5_9CRUS</name>
<evidence type="ECO:0000256" key="14">
    <source>
        <dbReference type="ARBA" id="ARBA00048415"/>
    </source>
</evidence>
<protein>
    <recommendedName>
        <fullName evidence="3">Vitamin K-dependent gamma-carboxylase</fullName>
        <ecNumber evidence="2">4.1.1.90</ecNumber>
    </recommendedName>
    <alternativeName>
        <fullName evidence="11">Gamma-glutamyl carboxylase</fullName>
    </alternativeName>
    <alternativeName>
        <fullName evidence="12">Peptidyl-glutamate 4-carboxylase</fullName>
    </alternativeName>
    <alternativeName>
        <fullName evidence="13">Vitamin K gamma glutamyl carboxylase</fullName>
    </alternativeName>
</protein>
<dbReference type="Gene3D" id="2.60.120.10">
    <property type="entry name" value="Jelly Rolls"/>
    <property type="match status" value="1"/>
</dbReference>
<dbReference type="PANTHER" id="PTHR12639:SF6">
    <property type="entry name" value="VITAMIN K-DEPENDENT GAMMA-CARBOXYLASE"/>
    <property type="match status" value="1"/>
</dbReference>
<feature type="transmembrane region" description="Helical" evidence="15">
    <location>
        <begin position="284"/>
        <end position="304"/>
    </location>
</feature>
<proteinExistence type="predicted"/>